<evidence type="ECO:0000256" key="3">
    <source>
        <dbReference type="ARBA" id="ARBA00023163"/>
    </source>
</evidence>
<reference evidence="6" key="1">
    <citation type="submission" date="2022-02" db="EMBL/GenBank/DDBJ databases">
        <title>Fredinandcohnia quinoae sp. nov. isolated from Chenopodium quinoa seeds.</title>
        <authorList>
            <person name="Saati-Santamaria Z."/>
            <person name="Flores-Felix J.D."/>
            <person name="Igual J.M."/>
            <person name="Velazquez E."/>
            <person name="Garcia-Fraile P."/>
            <person name="Martinez-Molina E."/>
        </authorList>
    </citation>
    <scope>NUCLEOTIDE SEQUENCE</scope>
    <source>
        <strain evidence="6">SECRCQ15</strain>
    </source>
</reference>
<evidence type="ECO:0000256" key="4">
    <source>
        <dbReference type="PROSITE-ProRule" id="PRU00335"/>
    </source>
</evidence>
<dbReference type="InterPro" id="IPR001647">
    <property type="entry name" value="HTH_TetR"/>
</dbReference>
<evidence type="ECO:0000313" key="7">
    <source>
        <dbReference type="Proteomes" id="UP001431131"/>
    </source>
</evidence>
<keyword evidence="7" id="KW-1185">Reference proteome</keyword>
<dbReference type="PANTHER" id="PTHR47506:SF6">
    <property type="entry name" value="HTH-TYPE TRANSCRIPTIONAL REPRESSOR NEMR"/>
    <property type="match status" value="1"/>
</dbReference>
<dbReference type="PROSITE" id="PS01081">
    <property type="entry name" value="HTH_TETR_1"/>
    <property type="match status" value="1"/>
</dbReference>
<dbReference type="InterPro" id="IPR009057">
    <property type="entry name" value="Homeodomain-like_sf"/>
</dbReference>
<dbReference type="SUPFAM" id="SSF48498">
    <property type="entry name" value="Tetracyclin repressor-like, C-terminal domain"/>
    <property type="match status" value="1"/>
</dbReference>
<dbReference type="PROSITE" id="PS50977">
    <property type="entry name" value="HTH_TETR_2"/>
    <property type="match status" value="1"/>
</dbReference>
<gene>
    <name evidence="6" type="ORF">MJG50_09670</name>
</gene>
<dbReference type="Pfam" id="PF00440">
    <property type="entry name" value="TetR_N"/>
    <property type="match status" value="1"/>
</dbReference>
<dbReference type="Gene3D" id="1.10.10.60">
    <property type="entry name" value="Homeodomain-like"/>
    <property type="match status" value="1"/>
</dbReference>
<dbReference type="PANTHER" id="PTHR47506">
    <property type="entry name" value="TRANSCRIPTIONAL REGULATORY PROTEIN"/>
    <property type="match status" value="1"/>
</dbReference>
<keyword evidence="2 4" id="KW-0238">DNA-binding</keyword>
<feature type="domain" description="HTH tetR-type" evidence="5">
    <location>
        <begin position="10"/>
        <end position="70"/>
    </location>
</feature>
<evidence type="ECO:0000259" key="5">
    <source>
        <dbReference type="PROSITE" id="PS50977"/>
    </source>
</evidence>
<sequence>MPKVSDSYKEKRRHEILKNAEKVFINKGFGGTTMTDIVNATGLSRGGLYHYFSNTDEIYQALLHINDEEFNEYFDKLEGDYSSIWEAVEAFLKDEEQSLKNPENSLSPVNLEYFVIGRHEAGRAQYMSNRYERWVSKFVNLFEIGVRNGEFSPVQSLPSIAMFLINSTDAMHVQLLLLSDEKADLKGQIQALRLYLQTALGVVR</sequence>
<dbReference type="GO" id="GO:0003677">
    <property type="term" value="F:DNA binding"/>
    <property type="evidence" value="ECO:0007669"/>
    <property type="project" value="UniProtKB-UniRule"/>
</dbReference>
<keyword evidence="1" id="KW-0805">Transcription regulation</keyword>
<organism evidence="6 7">
    <name type="scientific">Fredinandcohnia quinoae</name>
    <dbReference type="NCBI Taxonomy" id="2918902"/>
    <lineage>
        <taxon>Bacteria</taxon>
        <taxon>Bacillati</taxon>
        <taxon>Bacillota</taxon>
        <taxon>Bacilli</taxon>
        <taxon>Bacillales</taxon>
        <taxon>Bacillaceae</taxon>
        <taxon>Fredinandcohnia</taxon>
    </lineage>
</organism>
<dbReference type="AlphaFoldDB" id="A0AAW5E6T2"/>
<evidence type="ECO:0000256" key="1">
    <source>
        <dbReference type="ARBA" id="ARBA00023015"/>
    </source>
</evidence>
<evidence type="ECO:0000256" key="2">
    <source>
        <dbReference type="ARBA" id="ARBA00023125"/>
    </source>
</evidence>
<feature type="DNA-binding region" description="H-T-H motif" evidence="4">
    <location>
        <begin position="33"/>
        <end position="52"/>
    </location>
</feature>
<evidence type="ECO:0000313" key="6">
    <source>
        <dbReference type="EMBL" id="MCH1625597.1"/>
    </source>
</evidence>
<dbReference type="PRINTS" id="PR00455">
    <property type="entry name" value="HTHTETR"/>
</dbReference>
<dbReference type="InterPro" id="IPR023772">
    <property type="entry name" value="DNA-bd_HTH_TetR-type_CS"/>
</dbReference>
<dbReference type="InterPro" id="IPR036271">
    <property type="entry name" value="Tet_transcr_reg_TetR-rel_C_sf"/>
</dbReference>
<protein>
    <submittedName>
        <fullName evidence="6">TetR family transcriptional regulator</fullName>
    </submittedName>
</protein>
<dbReference type="Proteomes" id="UP001431131">
    <property type="component" value="Unassembled WGS sequence"/>
</dbReference>
<dbReference type="RefSeq" id="WP_240255226.1">
    <property type="nucleotide sequence ID" value="NZ_JAKTTI010000012.1"/>
</dbReference>
<comment type="caution">
    <text evidence="6">The sequence shown here is derived from an EMBL/GenBank/DDBJ whole genome shotgun (WGS) entry which is preliminary data.</text>
</comment>
<dbReference type="EMBL" id="JAKTTI010000012">
    <property type="protein sequence ID" value="MCH1625597.1"/>
    <property type="molecule type" value="Genomic_DNA"/>
</dbReference>
<name>A0AAW5E6T2_9BACI</name>
<dbReference type="SUPFAM" id="SSF46689">
    <property type="entry name" value="Homeodomain-like"/>
    <property type="match status" value="1"/>
</dbReference>
<accession>A0AAW5E6T2</accession>
<dbReference type="Pfam" id="PF17922">
    <property type="entry name" value="TetR_C_17"/>
    <property type="match status" value="1"/>
</dbReference>
<keyword evidence="3" id="KW-0804">Transcription</keyword>
<dbReference type="InterPro" id="IPR041612">
    <property type="entry name" value="YfiR_C"/>
</dbReference>
<dbReference type="Gene3D" id="1.10.357.10">
    <property type="entry name" value="Tetracycline Repressor, domain 2"/>
    <property type="match status" value="1"/>
</dbReference>
<proteinExistence type="predicted"/>